<reference evidence="2 3" key="1">
    <citation type="submission" date="2019-03" db="EMBL/GenBank/DDBJ databases">
        <title>First draft genome of Liparis tanakae, snailfish: a comprehensive survey of snailfish specific genes.</title>
        <authorList>
            <person name="Kim W."/>
            <person name="Song I."/>
            <person name="Jeong J.-H."/>
            <person name="Kim D."/>
            <person name="Kim S."/>
            <person name="Ryu S."/>
            <person name="Song J.Y."/>
            <person name="Lee S.K."/>
        </authorList>
    </citation>
    <scope>NUCLEOTIDE SEQUENCE [LARGE SCALE GENOMIC DNA]</scope>
    <source>
        <tissue evidence="2">Muscle</tissue>
    </source>
</reference>
<accession>A0A4Z2FWD0</accession>
<evidence type="ECO:0000256" key="1">
    <source>
        <dbReference type="SAM" id="MobiDB-lite"/>
    </source>
</evidence>
<organism evidence="2 3">
    <name type="scientific">Liparis tanakae</name>
    <name type="common">Tanaka's snailfish</name>
    <dbReference type="NCBI Taxonomy" id="230148"/>
    <lineage>
        <taxon>Eukaryota</taxon>
        <taxon>Metazoa</taxon>
        <taxon>Chordata</taxon>
        <taxon>Craniata</taxon>
        <taxon>Vertebrata</taxon>
        <taxon>Euteleostomi</taxon>
        <taxon>Actinopterygii</taxon>
        <taxon>Neopterygii</taxon>
        <taxon>Teleostei</taxon>
        <taxon>Neoteleostei</taxon>
        <taxon>Acanthomorphata</taxon>
        <taxon>Eupercaria</taxon>
        <taxon>Perciformes</taxon>
        <taxon>Cottioidei</taxon>
        <taxon>Cottales</taxon>
        <taxon>Liparidae</taxon>
        <taxon>Liparis</taxon>
    </lineage>
</organism>
<dbReference type="AlphaFoldDB" id="A0A4Z2FWD0"/>
<feature type="compositionally biased region" description="Basic residues" evidence="1">
    <location>
        <begin position="1"/>
        <end position="12"/>
    </location>
</feature>
<evidence type="ECO:0000313" key="3">
    <source>
        <dbReference type="Proteomes" id="UP000314294"/>
    </source>
</evidence>
<sequence length="162" mass="17082">MKKTRRKKKIPSSRRPPGVNHAEGLQALLCDWPTPSISTSGHAPFHGPVSAAQRPADEPPAEETMDEGDSRASVVAKTLTMGFWGERGLARLGSMGVCRTDKELGAEGKACAPPATPQSPMLTSRRAGMAVGEQEKSVPLPMASSSCCSLCCRASSLLVYSS</sequence>
<proteinExistence type="predicted"/>
<name>A0A4Z2FWD0_9TELE</name>
<protein>
    <submittedName>
        <fullName evidence="2">Uncharacterized protein</fullName>
    </submittedName>
</protein>
<keyword evidence="3" id="KW-1185">Reference proteome</keyword>
<comment type="caution">
    <text evidence="2">The sequence shown here is derived from an EMBL/GenBank/DDBJ whole genome shotgun (WGS) entry which is preliminary data.</text>
</comment>
<feature type="region of interest" description="Disordered" evidence="1">
    <location>
        <begin position="35"/>
        <end position="71"/>
    </location>
</feature>
<gene>
    <name evidence="2" type="ORF">EYF80_044686</name>
</gene>
<dbReference type="Proteomes" id="UP000314294">
    <property type="component" value="Unassembled WGS sequence"/>
</dbReference>
<feature type="region of interest" description="Disordered" evidence="1">
    <location>
        <begin position="108"/>
        <end position="133"/>
    </location>
</feature>
<evidence type="ECO:0000313" key="2">
    <source>
        <dbReference type="EMBL" id="TNN45103.1"/>
    </source>
</evidence>
<dbReference type="EMBL" id="SRLO01000866">
    <property type="protein sequence ID" value="TNN45103.1"/>
    <property type="molecule type" value="Genomic_DNA"/>
</dbReference>
<feature type="region of interest" description="Disordered" evidence="1">
    <location>
        <begin position="1"/>
        <end position="22"/>
    </location>
</feature>